<organism evidence="1 2">
    <name type="scientific">Chromobacterium phragmitis</name>
    <dbReference type="NCBI Taxonomy" id="2202141"/>
    <lineage>
        <taxon>Bacteria</taxon>
        <taxon>Pseudomonadati</taxon>
        <taxon>Pseudomonadota</taxon>
        <taxon>Betaproteobacteria</taxon>
        <taxon>Neisseriales</taxon>
        <taxon>Chromobacteriaceae</taxon>
        <taxon>Chromobacterium</taxon>
    </lineage>
</organism>
<name>A0ABV0J1D8_9NEIS</name>
<evidence type="ECO:0000313" key="1">
    <source>
        <dbReference type="EMBL" id="MEO9387218.1"/>
    </source>
</evidence>
<dbReference type="Proteomes" id="UP001462502">
    <property type="component" value="Unassembled WGS sequence"/>
</dbReference>
<protein>
    <submittedName>
        <fullName evidence="1">Uncharacterized protein</fullName>
    </submittedName>
</protein>
<dbReference type="EMBL" id="JBDXMI010000019">
    <property type="protein sequence ID" value="MEO9387218.1"/>
    <property type="molecule type" value="Genomic_DNA"/>
</dbReference>
<accession>A0ABV0J1D8</accession>
<proteinExistence type="predicted"/>
<dbReference type="RefSeq" id="WP_347937959.1">
    <property type="nucleotide sequence ID" value="NZ_JBDXMI010000019.1"/>
</dbReference>
<comment type="caution">
    <text evidence="1">The sequence shown here is derived from an EMBL/GenBank/DDBJ whole genome shotgun (WGS) entry which is preliminary data.</text>
</comment>
<evidence type="ECO:0000313" key="2">
    <source>
        <dbReference type="Proteomes" id="UP001462502"/>
    </source>
</evidence>
<gene>
    <name evidence="1" type="ORF">ABI908_24285</name>
</gene>
<keyword evidence="2" id="KW-1185">Reference proteome</keyword>
<reference evidence="1 2" key="1">
    <citation type="submission" date="2024-05" db="EMBL/GenBank/DDBJ databases">
        <authorList>
            <person name="De Oliveira J.P."/>
            <person name="Noriler S.A."/>
            <person name="De Oliveira A.G."/>
            <person name="Sipoli D.S."/>
        </authorList>
    </citation>
    <scope>NUCLEOTIDE SEQUENCE [LARGE SCALE GENOMIC DNA]</scope>
    <source>
        <strain evidence="1 2">LABIM192</strain>
    </source>
</reference>
<sequence length="57" mass="6392">MIDTGKPFDLEALRKTMPWRVVSGGKGKLVVVDKENREVDMGDMLNTLEVISMKLAQ</sequence>